<dbReference type="EMBL" id="SEYY01023708">
    <property type="protein sequence ID" value="KAB7494641.1"/>
    <property type="molecule type" value="Genomic_DNA"/>
</dbReference>
<comment type="caution">
    <text evidence="2">The sequence shown here is derived from an EMBL/GenBank/DDBJ whole genome shotgun (WGS) entry which is preliminary data.</text>
</comment>
<evidence type="ECO:0000256" key="1">
    <source>
        <dbReference type="SAM" id="MobiDB-lite"/>
    </source>
</evidence>
<feature type="region of interest" description="Disordered" evidence="1">
    <location>
        <begin position="238"/>
        <end position="488"/>
    </location>
</feature>
<feature type="compositionally biased region" description="Basic and acidic residues" evidence="1">
    <location>
        <begin position="443"/>
        <end position="473"/>
    </location>
</feature>
<feature type="compositionally biased region" description="Low complexity" evidence="1">
    <location>
        <begin position="263"/>
        <end position="272"/>
    </location>
</feature>
<feature type="compositionally biased region" description="Low complexity" evidence="1">
    <location>
        <begin position="54"/>
        <end position="65"/>
    </location>
</feature>
<keyword evidence="3" id="KW-1185">Reference proteome</keyword>
<feature type="compositionally biased region" description="Basic and acidic residues" evidence="1">
    <location>
        <begin position="314"/>
        <end position="346"/>
    </location>
</feature>
<reference evidence="2 3" key="1">
    <citation type="journal article" date="2019" name="PLoS Biol.">
        <title>Sex chromosomes control vertical transmission of feminizing Wolbachia symbionts in an isopod.</title>
        <authorList>
            <person name="Becking T."/>
            <person name="Chebbi M.A."/>
            <person name="Giraud I."/>
            <person name="Moumen B."/>
            <person name="Laverre T."/>
            <person name="Caubet Y."/>
            <person name="Peccoud J."/>
            <person name="Gilbert C."/>
            <person name="Cordaux R."/>
        </authorList>
    </citation>
    <scope>NUCLEOTIDE SEQUENCE [LARGE SCALE GENOMIC DNA]</scope>
    <source>
        <strain evidence="2">ANa2</strain>
        <tissue evidence="2">Whole body excluding digestive tract and cuticle</tissue>
    </source>
</reference>
<sequence length="570" mass="63807">MNEKNSKKTSPREVLRLLSKELTPEETPYEIRTNVPRPSTFDDSTYELRKRVPESSTTTEDSISSKMIKSQDASNISNNTLSISNFTSLSFGLDDSNEESLLLNRNQNIRQRLRNKRAENPFVIPSESILKTPAPAEKTVDDLGLSVVSLDESIDISKAKKEIEKKRKRNHMEVEFLNLTSAVSKLYENVDINANENEDSIDLNKEKNPKSRFRKSRKSVHFDISPLINAIPNVNNETDLKLPEKENNDNSISKLSSEELESPENNVNNLESPKSKVGGLESPKRKAGGLESPKRKAGGLESPKSKEGGLGSPKSKERGLESPKSKERGLESPTKKRRLESPKSKEVAIQSPKRKVRGLQSPKSKERGLESPKSKEGGLESPKKKRGGLESPKKKRRLESPKSKEVAYIQSPKSKVRGLQSPKSKERGLESPKSKVRGLQSPKSKERGSQSPKSKEGGLESPKSKEGSLESPKRKDKSSVAISENSIPFEDLNFEDNENSLHIEPNSKHKTFLGQKKRKSVHFDLDDIISKMEKNKYAIVNENQYPTNLEVDENHTEVNKSVTNILVSNV</sequence>
<proteinExistence type="predicted"/>
<dbReference type="OrthoDB" id="10462844at2759"/>
<feature type="compositionally biased region" description="Basic and acidic residues" evidence="1">
    <location>
        <begin position="423"/>
        <end position="433"/>
    </location>
</feature>
<name>A0A5N5SKP2_9CRUS</name>
<gene>
    <name evidence="2" type="primary">QRICH2</name>
    <name evidence="2" type="ORF">Anas_02867</name>
</gene>
<dbReference type="AlphaFoldDB" id="A0A5N5SKP2"/>
<feature type="non-terminal residue" evidence="2">
    <location>
        <position position="570"/>
    </location>
</feature>
<feature type="compositionally biased region" description="Basic and acidic residues" evidence="1">
    <location>
        <begin position="363"/>
        <end position="405"/>
    </location>
</feature>
<feature type="compositionally biased region" description="Basic and acidic residues" evidence="1">
    <location>
        <begin position="238"/>
        <end position="248"/>
    </location>
</feature>
<evidence type="ECO:0000313" key="3">
    <source>
        <dbReference type="Proteomes" id="UP000326759"/>
    </source>
</evidence>
<protein>
    <submittedName>
        <fullName evidence="2">Glutamine-rich protein 2</fullName>
    </submittedName>
</protein>
<feature type="region of interest" description="Disordered" evidence="1">
    <location>
        <begin position="19"/>
        <end position="66"/>
    </location>
</feature>
<evidence type="ECO:0000313" key="2">
    <source>
        <dbReference type="EMBL" id="KAB7494641.1"/>
    </source>
</evidence>
<dbReference type="Proteomes" id="UP000326759">
    <property type="component" value="Unassembled WGS sequence"/>
</dbReference>
<organism evidence="2 3">
    <name type="scientific">Armadillidium nasatum</name>
    <dbReference type="NCBI Taxonomy" id="96803"/>
    <lineage>
        <taxon>Eukaryota</taxon>
        <taxon>Metazoa</taxon>
        <taxon>Ecdysozoa</taxon>
        <taxon>Arthropoda</taxon>
        <taxon>Crustacea</taxon>
        <taxon>Multicrustacea</taxon>
        <taxon>Malacostraca</taxon>
        <taxon>Eumalacostraca</taxon>
        <taxon>Peracarida</taxon>
        <taxon>Isopoda</taxon>
        <taxon>Oniscidea</taxon>
        <taxon>Crinocheta</taxon>
        <taxon>Armadillidiidae</taxon>
        <taxon>Armadillidium</taxon>
    </lineage>
</organism>
<accession>A0A5N5SKP2</accession>